<reference evidence="9 10" key="1">
    <citation type="submission" date="2016-10" db="EMBL/GenBank/DDBJ databases">
        <authorList>
            <person name="de Groot N.N."/>
        </authorList>
    </citation>
    <scope>NUCLEOTIDE SEQUENCE [LARGE SCALE GENOMIC DNA]</scope>
    <source>
        <strain evidence="9 10">DSM 15269</strain>
    </source>
</reference>
<evidence type="ECO:0000313" key="10">
    <source>
        <dbReference type="Proteomes" id="UP000199602"/>
    </source>
</evidence>
<dbReference type="Gene3D" id="1.20.1600.10">
    <property type="entry name" value="Outer membrane efflux proteins (OEP)"/>
    <property type="match status" value="1"/>
</dbReference>
<dbReference type="RefSeq" id="WP_092063184.1">
    <property type="nucleotide sequence ID" value="NZ_FNIN01000002.1"/>
</dbReference>
<proteinExistence type="inferred from homology"/>
<dbReference type="STRING" id="206665.SAMN04488516_102114"/>
<dbReference type="GO" id="GO:0009279">
    <property type="term" value="C:cell outer membrane"/>
    <property type="evidence" value="ECO:0007669"/>
    <property type="project" value="UniProtKB-SubCell"/>
</dbReference>
<comment type="similarity">
    <text evidence="2">Belongs to the outer membrane factor (OMF) (TC 1.B.17) family.</text>
</comment>
<feature type="coiled-coil region" evidence="8">
    <location>
        <begin position="322"/>
        <end position="374"/>
    </location>
</feature>
<evidence type="ECO:0000256" key="1">
    <source>
        <dbReference type="ARBA" id="ARBA00004442"/>
    </source>
</evidence>
<dbReference type="InterPro" id="IPR003423">
    <property type="entry name" value="OMP_efflux"/>
</dbReference>
<evidence type="ECO:0000256" key="5">
    <source>
        <dbReference type="ARBA" id="ARBA00022692"/>
    </source>
</evidence>
<dbReference type="Proteomes" id="UP000199602">
    <property type="component" value="Unassembled WGS sequence"/>
</dbReference>
<evidence type="ECO:0000256" key="4">
    <source>
        <dbReference type="ARBA" id="ARBA00022452"/>
    </source>
</evidence>
<sequence>MKKINIIFWMLLSIAFLKPSYARTYTLEQLLNLGLKNNPLITASKHALQAGKYGEKAAHSQMGPKLTSKYIFLQKDKAPTLNGVQIGDKHLWIFELNLHQPLFTGTYLLNSYQKAKIQKEQLSQQIKKVRLEIAFQIKQTYFNLLKGKALVKSISKSIERLQNHLKVIENFYKLGLKPKIEVLQAKTELAKTEQQIIEAKNFVSTQKALLATLANLSEEPEVKDTTNLEYIPFLLSLAKCQQEALKNRPEIFIAQKSIEVAEKEEKMAKSAFFPQIGADATYYRYGTDPDVKGTPYEPPSKWEVSIGAKWVLFESGSTMFKVKQAKQNIYRLKSIYHDLKNKIKLEVKTAYLNLQSAKQSILATKKALAEAKETFLLATARYEANLGSNTDVLDAQAKLTEAESKYISALANYNIALANLQKSMGQEEIIQ</sequence>
<dbReference type="GO" id="GO:0015288">
    <property type="term" value="F:porin activity"/>
    <property type="evidence" value="ECO:0007669"/>
    <property type="project" value="TreeGrafter"/>
</dbReference>
<evidence type="ECO:0000256" key="2">
    <source>
        <dbReference type="ARBA" id="ARBA00007613"/>
    </source>
</evidence>
<gene>
    <name evidence="9" type="ORF">SAMN04488516_102114</name>
</gene>
<dbReference type="GO" id="GO:0015562">
    <property type="term" value="F:efflux transmembrane transporter activity"/>
    <property type="evidence" value="ECO:0007669"/>
    <property type="project" value="InterPro"/>
</dbReference>
<keyword evidence="6" id="KW-0472">Membrane</keyword>
<evidence type="ECO:0000256" key="6">
    <source>
        <dbReference type="ARBA" id="ARBA00023136"/>
    </source>
</evidence>
<evidence type="ECO:0000313" key="9">
    <source>
        <dbReference type="EMBL" id="SDN43059.1"/>
    </source>
</evidence>
<dbReference type="AlphaFoldDB" id="A0A1H0BBP7"/>
<dbReference type="PANTHER" id="PTHR30026">
    <property type="entry name" value="OUTER MEMBRANE PROTEIN TOLC"/>
    <property type="match status" value="1"/>
</dbReference>
<keyword evidence="10" id="KW-1185">Reference proteome</keyword>
<dbReference type="EMBL" id="FNIN01000002">
    <property type="protein sequence ID" value="SDN43059.1"/>
    <property type="molecule type" value="Genomic_DNA"/>
</dbReference>
<dbReference type="OrthoDB" id="9814032at2"/>
<feature type="coiled-coil region" evidence="8">
    <location>
        <begin position="112"/>
        <end position="139"/>
    </location>
</feature>
<dbReference type="InterPro" id="IPR051906">
    <property type="entry name" value="TolC-like"/>
</dbReference>
<evidence type="ECO:0000256" key="8">
    <source>
        <dbReference type="SAM" id="Coils"/>
    </source>
</evidence>
<keyword evidence="7" id="KW-0998">Cell outer membrane</keyword>
<keyword evidence="4" id="KW-1134">Transmembrane beta strand</keyword>
<evidence type="ECO:0000256" key="7">
    <source>
        <dbReference type="ARBA" id="ARBA00023237"/>
    </source>
</evidence>
<keyword evidence="3" id="KW-0813">Transport</keyword>
<dbReference type="PANTHER" id="PTHR30026:SF20">
    <property type="entry name" value="OUTER MEMBRANE PROTEIN TOLC"/>
    <property type="match status" value="1"/>
</dbReference>
<accession>A0A1H0BBP7</accession>
<keyword evidence="5" id="KW-0812">Transmembrane</keyword>
<evidence type="ECO:0000256" key="3">
    <source>
        <dbReference type="ARBA" id="ARBA00022448"/>
    </source>
</evidence>
<name>A0A1H0BBP7_9BACT</name>
<dbReference type="Pfam" id="PF02321">
    <property type="entry name" value="OEP"/>
    <property type="match status" value="2"/>
</dbReference>
<keyword evidence="8" id="KW-0175">Coiled coil</keyword>
<dbReference type="GO" id="GO:1990281">
    <property type="term" value="C:efflux pump complex"/>
    <property type="evidence" value="ECO:0007669"/>
    <property type="project" value="TreeGrafter"/>
</dbReference>
<protein>
    <submittedName>
        <fullName evidence="9">Outer membrane protein TolC</fullName>
    </submittedName>
</protein>
<dbReference type="SUPFAM" id="SSF56954">
    <property type="entry name" value="Outer membrane efflux proteins (OEP)"/>
    <property type="match status" value="1"/>
</dbReference>
<organism evidence="9 10">
    <name type="scientific">Desulfonauticus submarinus</name>
    <dbReference type="NCBI Taxonomy" id="206665"/>
    <lineage>
        <taxon>Bacteria</taxon>
        <taxon>Pseudomonadati</taxon>
        <taxon>Thermodesulfobacteriota</taxon>
        <taxon>Desulfovibrionia</taxon>
        <taxon>Desulfovibrionales</taxon>
        <taxon>Desulfonauticaceae</taxon>
        <taxon>Desulfonauticus</taxon>
    </lineage>
</organism>
<comment type="subcellular location">
    <subcellularLocation>
        <location evidence="1">Cell outer membrane</location>
    </subcellularLocation>
</comment>